<organism evidence="1 2">
    <name type="scientific">Pseudonocardia bannensis</name>
    <dbReference type="NCBI Taxonomy" id="630973"/>
    <lineage>
        <taxon>Bacteria</taxon>
        <taxon>Bacillati</taxon>
        <taxon>Actinomycetota</taxon>
        <taxon>Actinomycetes</taxon>
        <taxon>Pseudonocardiales</taxon>
        <taxon>Pseudonocardiaceae</taxon>
        <taxon>Pseudonocardia</taxon>
    </lineage>
</organism>
<gene>
    <name evidence="1" type="ORF">HF519_14565</name>
</gene>
<evidence type="ECO:0000313" key="2">
    <source>
        <dbReference type="Proteomes" id="UP000586918"/>
    </source>
</evidence>
<dbReference type="EMBL" id="JAAXKZ010000047">
    <property type="protein sequence ID" value="NMH92772.1"/>
    <property type="molecule type" value="Genomic_DNA"/>
</dbReference>
<protein>
    <submittedName>
        <fullName evidence="1">Uncharacterized protein</fullName>
    </submittedName>
</protein>
<comment type="caution">
    <text evidence="1">The sequence shown here is derived from an EMBL/GenBank/DDBJ whole genome shotgun (WGS) entry which is preliminary data.</text>
</comment>
<name>A0A848DJ92_9PSEU</name>
<reference evidence="1 2" key="1">
    <citation type="submission" date="2020-04" db="EMBL/GenBank/DDBJ databases">
        <authorList>
            <person name="Klaysubun C."/>
            <person name="Duangmal K."/>
            <person name="Lipun K."/>
        </authorList>
    </citation>
    <scope>NUCLEOTIDE SEQUENCE [LARGE SCALE GENOMIC DNA]</scope>
    <source>
        <strain evidence="1 2">DSM 45300</strain>
    </source>
</reference>
<proteinExistence type="predicted"/>
<dbReference type="RefSeq" id="WP_169413478.1">
    <property type="nucleotide sequence ID" value="NZ_JAAXKZ010000047.1"/>
</dbReference>
<dbReference type="AlphaFoldDB" id="A0A848DJ92"/>
<accession>A0A848DJ92</accession>
<evidence type="ECO:0000313" key="1">
    <source>
        <dbReference type="EMBL" id="NMH92772.1"/>
    </source>
</evidence>
<dbReference type="Proteomes" id="UP000586918">
    <property type="component" value="Unassembled WGS sequence"/>
</dbReference>
<sequence length="119" mass="13530">MSAAREYKAIIAGITAAADELRERDRERAVELSRDLVGLDDAMVRAGERAAMTRLGVHLHWEAALEMLWAESWMTLRPLPAPDERVDPAHIDALDAAVEQRFAELRDAIRRRGFALRRR</sequence>
<keyword evidence="2" id="KW-1185">Reference proteome</keyword>